<name>A0A4Z1K0R9_9HELO</name>
<feature type="signal peptide" evidence="1">
    <location>
        <begin position="1"/>
        <end position="21"/>
    </location>
</feature>
<sequence>MKLTSQQLLPLLAAFTASALASPCSYFGPGASGNIEGQRGFRFYNSDPKHWSWNAQGGSATLQDDGQIYFDGPGRGGVSGLTVVYKNGDKYIYQPPNGDDGWCTMPAGKTLNIANVSGFAFRNVAKLSRSSFILVR</sequence>
<protein>
    <submittedName>
        <fullName evidence="2">Uncharacterized protein</fullName>
    </submittedName>
</protein>
<gene>
    <name evidence="2" type="ORF">BPOR_1954g00010</name>
</gene>
<keyword evidence="3" id="KW-1185">Reference proteome</keyword>
<evidence type="ECO:0000256" key="1">
    <source>
        <dbReference type="SAM" id="SignalP"/>
    </source>
</evidence>
<accession>A0A4Z1K0R9</accession>
<proteinExistence type="predicted"/>
<keyword evidence="1" id="KW-0732">Signal</keyword>
<dbReference type="AlphaFoldDB" id="A0A4Z1K0R9"/>
<organism evidence="2 3">
    <name type="scientific">Botrytis porri</name>
    <dbReference type="NCBI Taxonomy" id="87229"/>
    <lineage>
        <taxon>Eukaryota</taxon>
        <taxon>Fungi</taxon>
        <taxon>Dikarya</taxon>
        <taxon>Ascomycota</taxon>
        <taxon>Pezizomycotina</taxon>
        <taxon>Leotiomycetes</taxon>
        <taxon>Helotiales</taxon>
        <taxon>Sclerotiniaceae</taxon>
        <taxon>Botrytis</taxon>
    </lineage>
</organism>
<dbReference type="Proteomes" id="UP000297280">
    <property type="component" value="Unassembled WGS sequence"/>
</dbReference>
<evidence type="ECO:0000313" key="2">
    <source>
        <dbReference type="EMBL" id="TGO79368.1"/>
    </source>
</evidence>
<reference evidence="2 3" key="1">
    <citation type="submission" date="2017-12" db="EMBL/GenBank/DDBJ databases">
        <title>Comparative genomics of Botrytis spp.</title>
        <authorList>
            <person name="Valero-Jimenez C.A."/>
            <person name="Tapia P."/>
            <person name="Veloso J."/>
            <person name="Silva-Moreno E."/>
            <person name="Staats M."/>
            <person name="Valdes J.H."/>
            <person name="Van Kan J.A.L."/>
        </authorList>
    </citation>
    <scope>NUCLEOTIDE SEQUENCE [LARGE SCALE GENOMIC DNA]</scope>
    <source>
        <strain evidence="2 3">MUCL3349</strain>
    </source>
</reference>
<evidence type="ECO:0000313" key="3">
    <source>
        <dbReference type="Proteomes" id="UP000297280"/>
    </source>
</evidence>
<comment type="caution">
    <text evidence="2">The sequence shown here is derived from an EMBL/GenBank/DDBJ whole genome shotgun (WGS) entry which is preliminary data.</text>
</comment>
<feature type="chain" id="PRO_5021388310" evidence="1">
    <location>
        <begin position="22"/>
        <end position="136"/>
    </location>
</feature>
<dbReference type="EMBL" id="PQXO01001944">
    <property type="protein sequence ID" value="TGO79368.1"/>
    <property type="molecule type" value="Genomic_DNA"/>
</dbReference>